<name>A0A975FPM9_9MICO</name>
<dbReference type="Gene3D" id="3.40.50.1980">
    <property type="entry name" value="Nitrogenase molybdenum iron protein domain"/>
    <property type="match status" value="2"/>
</dbReference>
<dbReference type="PANTHER" id="PTHR30535">
    <property type="entry name" value="VITAMIN B12-BINDING PROTEIN"/>
    <property type="match status" value="1"/>
</dbReference>
<dbReference type="EMBL" id="CP071696">
    <property type="protein sequence ID" value="QTX05801.1"/>
    <property type="molecule type" value="Genomic_DNA"/>
</dbReference>
<gene>
    <name evidence="4" type="ORF">G127AT_06255</name>
</gene>
<comment type="similarity">
    <text evidence="1">Belongs to the bacterial solute-binding protein 8 family.</text>
</comment>
<dbReference type="SUPFAM" id="SSF53807">
    <property type="entry name" value="Helical backbone' metal receptor"/>
    <property type="match status" value="1"/>
</dbReference>
<evidence type="ECO:0000259" key="3">
    <source>
        <dbReference type="PROSITE" id="PS50983"/>
    </source>
</evidence>
<organism evidence="4 5">
    <name type="scientific">Agromyces archimandritae</name>
    <dbReference type="NCBI Taxonomy" id="2781962"/>
    <lineage>
        <taxon>Bacteria</taxon>
        <taxon>Bacillati</taxon>
        <taxon>Actinomycetota</taxon>
        <taxon>Actinomycetes</taxon>
        <taxon>Micrococcales</taxon>
        <taxon>Microbacteriaceae</taxon>
        <taxon>Agromyces</taxon>
    </lineage>
</organism>
<keyword evidence="5" id="KW-1185">Reference proteome</keyword>
<dbReference type="Pfam" id="PF01497">
    <property type="entry name" value="Peripla_BP_2"/>
    <property type="match status" value="1"/>
</dbReference>
<dbReference type="KEGG" id="aarc:G127AT_06255"/>
<evidence type="ECO:0000313" key="5">
    <source>
        <dbReference type="Proteomes" id="UP000671914"/>
    </source>
</evidence>
<protein>
    <submittedName>
        <fullName evidence="4">ABC transporter substrate-binding protein</fullName>
    </submittedName>
</protein>
<feature type="compositionally biased region" description="Basic and acidic residues" evidence="2">
    <location>
        <begin position="12"/>
        <end position="23"/>
    </location>
</feature>
<accession>A0A975FPM9</accession>
<evidence type="ECO:0000256" key="2">
    <source>
        <dbReference type="SAM" id="MobiDB-lite"/>
    </source>
</evidence>
<dbReference type="InterPro" id="IPR002491">
    <property type="entry name" value="ABC_transptr_periplasmic_BD"/>
</dbReference>
<dbReference type="Proteomes" id="UP000671914">
    <property type="component" value="Chromosome"/>
</dbReference>
<dbReference type="RefSeq" id="WP_210901132.1">
    <property type="nucleotide sequence ID" value="NZ_CP071696.1"/>
</dbReference>
<evidence type="ECO:0000313" key="4">
    <source>
        <dbReference type="EMBL" id="QTX05801.1"/>
    </source>
</evidence>
<dbReference type="PROSITE" id="PS50983">
    <property type="entry name" value="FE_B12_PBP"/>
    <property type="match status" value="1"/>
</dbReference>
<evidence type="ECO:0000256" key="1">
    <source>
        <dbReference type="ARBA" id="ARBA00008814"/>
    </source>
</evidence>
<dbReference type="PANTHER" id="PTHR30535:SF4">
    <property type="entry name" value="HEMIN-BINDING PERIPLASMIC PROTEIN HMUT"/>
    <property type="match status" value="1"/>
</dbReference>
<proteinExistence type="inferred from homology"/>
<dbReference type="InterPro" id="IPR050902">
    <property type="entry name" value="ABC_Transporter_SBP"/>
</dbReference>
<reference evidence="4" key="1">
    <citation type="submission" date="2021-03" db="EMBL/GenBank/DDBJ databases">
        <title>Agromyces archimandritus sp. nov., isolated from the cockroach Archimandrita tessellata.</title>
        <authorList>
            <person name="Guzman J."/>
            <person name="Ortuzar M."/>
            <person name="Poehlein A."/>
            <person name="Daniel R."/>
            <person name="Trujillo M."/>
            <person name="Vilcinskas A."/>
        </authorList>
    </citation>
    <scope>NUCLEOTIDE SEQUENCE</scope>
    <source>
        <strain evidence="4">G127AT</strain>
    </source>
</reference>
<dbReference type="AlphaFoldDB" id="A0A975FPM9"/>
<feature type="domain" description="Fe/B12 periplasmic-binding" evidence="3">
    <location>
        <begin position="132"/>
        <end position="395"/>
    </location>
</feature>
<sequence length="399" mass="40676">MNPITRRPAKRPARESAGGEHRPVRPTAAARRPAAVALLLAATVVLTACGAPSPNGGAAASTPGEPECPGGATPFAELAVSQTPRELTGPATACLADTALPEVDSDEQPAMPVTVTDASGTEVTVESADRILALDISGTLAATVFALGLGDRVVGRDSSTGFAAAAELPVVTHGGHSLTAEAILSLDPDVVITDTTLGPRDVLGQLRDAGIPVVTTTQERTVDNVAEVIGEVAAALGVPERGRLLTEQVQGGLDEVTAGIRAAIPAEADRPRTLFLYVRGNANVYYLFGEESGADSLIEAAGGRDVAGEIGWTGMRPITAEALVEAAPDVVLLMTGGLESAGGVDGLLERLPALASTPAGEHRRFIDMADTEILGFGPRTPAVVDALARAIYVPEGSSE</sequence>
<feature type="region of interest" description="Disordered" evidence="2">
    <location>
        <begin position="1"/>
        <end position="29"/>
    </location>
</feature>